<dbReference type="AlphaFoldDB" id="A0AAW6U3I5"/>
<keyword evidence="1" id="KW-0235">DNA replication</keyword>
<dbReference type="Gene3D" id="3.40.50.300">
    <property type="entry name" value="P-loop containing nucleotide triphosphate hydrolases"/>
    <property type="match status" value="1"/>
</dbReference>
<dbReference type="PANTHER" id="PTHR10763:SF26">
    <property type="entry name" value="CELL DIVISION CONTROL PROTEIN 6 HOMOLOG"/>
    <property type="match status" value="1"/>
</dbReference>
<dbReference type="Pfam" id="PF13191">
    <property type="entry name" value="AAA_16"/>
    <property type="match status" value="1"/>
</dbReference>
<dbReference type="InterPro" id="IPR050311">
    <property type="entry name" value="ORC1/CDC6"/>
</dbReference>
<dbReference type="RefSeq" id="WP_349246872.1">
    <property type="nucleotide sequence ID" value="NZ_JASCXX010000036.1"/>
</dbReference>
<gene>
    <name evidence="4" type="ORF">QJ522_20550</name>
</gene>
<dbReference type="SUPFAM" id="SSF46785">
    <property type="entry name" value="Winged helix' DNA-binding domain"/>
    <property type="match status" value="1"/>
</dbReference>
<dbReference type="InterPro" id="IPR036388">
    <property type="entry name" value="WH-like_DNA-bd_sf"/>
</dbReference>
<keyword evidence="2" id="KW-0238">DNA-binding</keyword>
<evidence type="ECO:0000256" key="2">
    <source>
        <dbReference type="ARBA" id="ARBA00023125"/>
    </source>
</evidence>
<dbReference type="CDD" id="cd00009">
    <property type="entry name" value="AAA"/>
    <property type="match status" value="1"/>
</dbReference>
<dbReference type="EMBL" id="JASCXX010000036">
    <property type="protein sequence ID" value="MDI6451465.1"/>
    <property type="molecule type" value="Genomic_DNA"/>
</dbReference>
<protein>
    <submittedName>
        <fullName evidence="4">Orc1/cdc6 family replication initiation protein</fullName>
    </submittedName>
</protein>
<dbReference type="SUPFAM" id="SSF52540">
    <property type="entry name" value="P-loop containing nucleoside triphosphate hydrolases"/>
    <property type="match status" value="1"/>
</dbReference>
<evidence type="ECO:0000256" key="1">
    <source>
        <dbReference type="ARBA" id="ARBA00022705"/>
    </source>
</evidence>
<feature type="domain" description="AAA+ ATPase" evidence="3">
    <location>
        <begin position="57"/>
        <end position="197"/>
    </location>
</feature>
<name>A0AAW6U3I5_9BACT</name>
<sequence length="362" mass="41573">MDIDQYLSEKQAALDKGADRIRNFEVFDFNYVPEKPLMREEVKPVIDALLRYQQTGIANNVLVLGSRGSGKSVLARCLMNLMSQQGQAAFAYANCRQHNTSVKILAALLGLRPRGSSLDELWQRFENAHEGRVVFVLDEVDLISEKDRHKDILYLLSRSTRNYMAVLLSNNPKFLNLLDESIKSTLQPEIVHFRNYDATEIERILLDRARIGLKTTPAGTPSEIAAMTARNTNSDVRVAIKTLYLWALEPQTAIAEHFEKARRDIMFDVIRDLNDRNLLILRAVLDESDGFAKDVYETYRRRSAQVHEEPFSYMHFYSNLSYLQSLGLLVLISTKVNRTYTNRIQLTFDPSILDAVWTMRFA</sequence>
<proteinExistence type="predicted"/>
<evidence type="ECO:0000313" key="5">
    <source>
        <dbReference type="Proteomes" id="UP001431776"/>
    </source>
</evidence>
<dbReference type="Gene3D" id="1.10.10.10">
    <property type="entry name" value="Winged helix-like DNA-binding domain superfamily/Winged helix DNA-binding domain"/>
    <property type="match status" value="1"/>
</dbReference>
<accession>A0AAW6U3I5</accession>
<organism evidence="4 5">
    <name type="scientific">Anaerobaca lacustris</name>
    <dbReference type="NCBI Taxonomy" id="3044600"/>
    <lineage>
        <taxon>Bacteria</taxon>
        <taxon>Pseudomonadati</taxon>
        <taxon>Planctomycetota</taxon>
        <taxon>Phycisphaerae</taxon>
        <taxon>Sedimentisphaerales</taxon>
        <taxon>Anaerobacaceae</taxon>
        <taxon>Anaerobaca</taxon>
    </lineage>
</organism>
<dbReference type="InterPro" id="IPR036390">
    <property type="entry name" value="WH_DNA-bd_sf"/>
</dbReference>
<evidence type="ECO:0000259" key="3">
    <source>
        <dbReference type="SMART" id="SM00382"/>
    </source>
</evidence>
<reference evidence="4" key="1">
    <citation type="submission" date="2023-05" db="EMBL/GenBank/DDBJ databases">
        <title>Anaerotaeda fermentans gen. nov., sp. nov., a novel anaerobic planctomycete of the new family within the order Sedimentisphaerales isolated from Taman Peninsula, Russia.</title>
        <authorList>
            <person name="Khomyakova M.A."/>
            <person name="Merkel A.Y."/>
            <person name="Slobodkin A.I."/>
        </authorList>
    </citation>
    <scope>NUCLEOTIDE SEQUENCE</scope>
    <source>
        <strain evidence="4">M17dextr</strain>
    </source>
</reference>
<dbReference type="InterPro" id="IPR027417">
    <property type="entry name" value="P-loop_NTPase"/>
</dbReference>
<dbReference type="GO" id="GO:0003677">
    <property type="term" value="F:DNA binding"/>
    <property type="evidence" value="ECO:0007669"/>
    <property type="project" value="UniProtKB-KW"/>
</dbReference>
<keyword evidence="5" id="KW-1185">Reference proteome</keyword>
<dbReference type="GO" id="GO:0006260">
    <property type="term" value="P:DNA replication"/>
    <property type="evidence" value="ECO:0007669"/>
    <property type="project" value="UniProtKB-KW"/>
</dbReference>
<comment type="caution">
    <text evidence="4">The sequence shown here is derived from an EMBL/GenBank/DDBJ whole genome shotgun (WGS) entry which is preliminary data.</text>
</comment>
<dbReference type="InterPro" id="IPR003593">
    <property type="entry name" value="AAA+_ATPase"/>
</dbReference>
<dbReference type="PANTHER" id="PTHR10763">
    <property type="entry name" value="CELL DIVISION CONTROL PROTEIN 6-RELATED"/>
    <property type="match status" value="1"/>
</dbReference>
<dbReference type="Gene3D" id="1.10.8.60">
    <property type="match status" value="1"/>
</dbReference>
<dbReference type="Proteomes" id="UP001431776">
    <property type="component" value="Unassembled WGS sequence"/>
</dbReference>
<dbReference type="SMART" id="SM00382">
    <property type="entry name" value="AAA"/>
    <property type="match status" value="1"/>
</dbReference>
<evidence type="ECO:0000313" key="4">
    <source>
        <dbReference type="EMBL" id="MDI6451465.1"/>
    </source>
</evidence>
<dbReference type="InterPro" id="IPR041664">
    <property type="entry name" value="AAA_16"/>
</dbReference>